<dbReference type="Gene3D" id="3.60.15.10">
    <property type="entry name" value="Ribonuclease Z/Hydroxyacylglutathione hydrolase-like"/>
    <property type="match status" value="1"/>
</dbReference>
<keyword evidence="2" id="KW-0378">Hydrolase</keyword>
<reference evidence="2" key="1">
    <citation type="journal article" date="2020" name="mSystems">
        <title>Genome- and Community-Level Interaction Insights into Carbon Utilization and Element Cycling Functions of Hydrothermarchaeota in Hydrothermal Sediment.</title>
        <authorList>
            <person name="Zhou Z."/>
            <person name="Liu Y."/>
            <person name="Xu W."/>
            <person name="Pan J."/>
            <person name="Luo Z.H."/>
            <person name="Li M."/>
        </authorList>
    </citation>
    <scope>NUCLEOTIDE SEQUENCE [LARGE SCALE GENOMIC DNA]</scope>
    <source>
        <strain evidence="2">SpSt-222</strain>
    </source>
</reference>
<dbReference type="EMBL" id="DSJL01000009">
    <property type="protein sequence ID" value="HEF64810.1"/>
    <property type="molecule type" value="Genomic_DNA"/>
</dbReference>
<dbReference type="PANTHER" id="PTHR47619:SF1">
    <property type="entry name" value="EXODEOXYRIBONUCLEASE WALJ"/>
    <property type="match status" value="1"/>
</dbReference>
<organism evidence="2">
    <name type="scientific">Thermomicrobium roseum</name>
    <dbReference type="NCBI Taxonomy" id="500"/>
    <lineage>
        <taxon>Bacteria</taxon>
        <taxon>Pseudomonadati</taxon>
        <taxon>Thermomicrobiota</taxon>
        <taxon>Thermomicrobia</taxon>
        <taxon>Thermomicrobiales</taxon>
        <taxon>Thermomicrobiaceae</taxon>
        <taxon>Thermomicrobium</taxon>
    </lineage>
</organism>
<dbReference type="PANTHER" id="PTHR47619">
    <property type="entry name" value="METALLO-HYDROLASE YYCJ-RELATED"/>
    <property type="match status" value="1"/>
</dbReference>
<dbReference type="InterPro" id="IPR036866">
    <property type="entry name" value="RibonucZ/Hydroxyglut_hydro"/>
</dbReference>
<gene>
    <name evidence="2" type="ORF">ENP47_04320</name>
</gene>
<sequence length="257" mass="28624">MEVFCFGSGSRGNAFVVRTRRTVLLIDAGFPPSVLRTQLARCGIRDQELSAIVVTHEHHDHVRGLSGLLRWHSCPVFATRGTFAALELDGARRVQITAHRWVEVGDLALCPIAVWHDANEPIGLRIASREAEIALFTDLGLPTPEVIESVRKATLAVIEANHDRTLLEKGPYPEWLKRRIASPYGHLSNDEAARVTRECGPSTQAVWLAHLSEETNRPELAEAAVRERLVSRHVLPIVPLTQRGFHRWCSDTTEFGG</sequence>
<name>A0A7C1XMW7_THERO</name>
<evidence type="ECO:0000313" key="2">
    <source>
        <dbReference type="EMBL" id="HEF64810.1"/>
    </source>
</evidence>
<dbReference type="InterPro" id="IPR001279">
    <property type="entry name" value="Metallo-B-lactamas"/>
</dbReference>
<dbReference type="SMART" id="SM00849">
    <property type="entry name" value="Lactamase_B"/>
    <property type="match status" value="1"/>
</dbReference>
<protein>
    <submittedName>
        <fullName evidence="2">MBL fold metallo-hydrolase</fullName>
    </submittedName>
</protein>
<accession>A0A7C1XMW7</accession>
<dbReference type="InterPro" id="IPR052533">
    <property type="entry name" value="WalJ/YycJ-like"/>
</dbReference>
<proteinExistence type="predicted"/>
<comment type="caution">
    <text evidence="2">The sequence shown here is derived from an EMBL/GenBank/DDBJ whole genome shotgun (WGS) entry which is preliminary data.</text>
</comment>
<dbReference type="SUPFAM" id="SSF56281">
    <property type="entry name" value="Metallo-hydrolase/oxidoreductase"/>
    <property type="match status" value="1"/>
</dbReference>
<dbReference type="Pfam" id="PF12706">
    <property type="entry name" value="Lactamase_B_2"/>
    <property type="match status" value="1"/>
</dbReference>
<feature type="domain" description="Metallo-beta-lactamase" evidence="1">
    <location>
        <begin position="11"/>
        <end position="210"/>
    </location>
</feature>
<dbReference type="GO" id="GO:0016787">
    <property type="term" value="F:hydrolase activity"/>
    <property type="evidence" value="ECO:0007669"/>
    <property type="project" value="UniProtKB-KW"/>
</dbReference>
<evidence type="ECO:0000259" key="1">
    <source>
        <dbReference type="SMART" id="SM00849"/>
    </source>
</evidence>
<dbReference type="AlphaFoldDB" id="A0A7C1XMW7"/>